<sequence>MAQPNVEEIVRAIAEETHASPETVSKIYSDVWAEFEQDARIIDYIPLFVAKRVRAHLKSDFT</sequence>
<evidence type="ECO:0000313" key="1">
    <source>
        <dbReference type="EMBL" id="KDR42360.1"/>
    </source>
</evidence>
<accession>A0A069PNZ7</accession>
<evidence type="ECO:0000313" key="2">
    <source>
        <dbReference type="Proteomes" id="UP000027466"/>
    </source>
</evidence>
<reference evidence="1 2" key="1">
    <citation type="submission" date="2014-03" db="EMBL/GenBank/DDBJ databases">
        <title>Draft Genome Sequences of Four Burkholderia Strains.</title>
        <authorList>
            <person name="Liu X.Y."/>
            <person name="Li C.X."/>
            <person name="Xu J.H."/>
        </authorList>
    </citation>
    <scope>NUCLEOTIDE SEQUENCE [LARGE SCALE GENOMIC DNA]</scope>
    <source>
        <strain evidence="1 2">DSM 50014</strain>
    </source>
</reference>
<proteinExistence type="predicted"/>
<comment type="caution">
    <text evidence="1">The sequence shown here is derived from an EMBL/GenBank/DDBJ whole genome shotgun (WGS) entry which is preliminary data.</text>
</comment>
<dbReference type="NCBIfam" id="NF046112">
    <property type="entry name" value="MSMEG_6209_Nter"/>
    <property type="match status" value="1"/>
</dbReference>
<dbReference type="Pfam" id="PF12085">
    <property type="entry name" value="DUF3562"/>
    <property type="match status" value="1"/>
</dbReference>
<dbReference type="EMBL" id="JFHC01000017">
    <property type="protein sequence ID" value="KDR42360.1"/>
    <property type="molecule type" value="Genomic_DNA"/>
</dbReference>
<dbReference type="RefSeq" id="WP_035941691.1">
    <property type="nucleotide sequence ID" value="NZ_CADFFX010000023.1"/>
</dbReference>
<dbReference type="Proteomes" id="UP000027466">
    <property type="component" value="Unassembled WGS sequence"/>
</dbReference>
<dbReference type="AlphaFoldDB" id="A0A069PNZ7"/>
<protein>
    <recommendedName>
        <fullName evidence="3">DUF3562 domain-containing protein</fullName>
    </recommendedName>
</protein>
<name>A0A069PNZ7_9BURK</name>
<keyword evidence="2" id="KW-1185">Reference proteome</keyword>
<organism evidence="1 2">
    <name type="scientific">Caballeronia glathei</name>
    <dbReference type="NCBI Taxonomy" id="60547"/>
    <lineage>
        <taxon>Bacteria</taxon>
        <taxon>Pseudomonadati</taxon>
        <taxon>Pseudomonadota</taxon>
        <taxon>Betaproteobacteria</taxon>
        <taxon>Burkholderiales</taxon>
        <taxon>Burkholderiaceae</taxon>
        <taxon>Caballeronia</taxon>
    </lineage>
</organism>
<dbReference type="InterPro" id="IPR021945">
    <property type="entry name" value="DUF3562"/>
</dbReference>
<gene>
    <name evidence="1" type="ORF">BG61_09695</name>
</gene>
<evidence type="ECO:0008006" key="3">
    <source>
        <dbReference type="Google" id="ProtNLM"/>
    </source>
</evidence>